<keyword evidence="2" id="KW-1185">Reference proteome</keyword>
<dbReference type="OrthoDB" id="1467713at2"/>
<accession>A0A4Q5M4D5</accession>
<evidence type="ECO:0000313" key="1">
    <source>
        <dbReference type="EMBL" id="RYU97228.1"/>
    </source>
</evidence>
<dbReference type="RefSeq" id="WP_130019424.1">
    <property type="nucleotide sequence ID" value="NZ_SEWF01000003.1"/>
</dbReference>
<dbReference type="EMBL" id="SEWF01000003">
    <property type="protein sequence ID" value="RYU97228.1"/>
    <property type="molecule type" value="Genomic_DNA"/>
</dbReference>
<dbReference type="AlphaFoldDB" id="A0A4Q5M4D5"/>
<comment type="caution">
    <text evidence="1">The sequence shown here is derived from an EMBL/GenBank/DDBJ whole genome shotgun (WGS) entry which is preliminary data.</text>
</comment>
<organism evidence="1 2">
    <name type="scientific">Emticicia agri</name>
    <dbReference type="NCBI Taxonomy" id="2492393"/>
    <lineage>
        <taxon>Bacteria</taxon>
        <taxon>Pseudomonadati</taxon>
        <taxon>Bacteroidota</taxon>
        <taxon>Cytophagia</taxon>
        <taxon>Cytophagales</taxon>
        <taxon>Leadbetterellaceae</taxon>
        <taxon>Emticicia</taxon>
    </lineage>
</organism>
<protein>
    <submittedName>
        <fullName evidence="1">Uncharacterized protein</fullName>
    </submittedName>
</protein>
<evidence type="ECO:0000313" key="2">
    <source>
        <dbReference type="Proteomes" id="UP000293162"/>
    </source>
</evidence>
<reference evidence="1 2" key="1">
    <citation type="submission" date="2019-02" db="EMBL/GenBank/DDBJ databases">
        <title>Bacterial novel species Emticicia sp. 17J42-9 isolated from soil.</title>
        <authorList>
            <person name="Jung H.-Y."/>
        </authorList>
    </citation>
    <scope>NUCLEOTIDE SEQUENCE [LARGE SCALE GENOMIC DNA]</scope>
    <source>
        <strain evidence="1 2">17J42-9</strain>
    </source>
</reference>
<sequence>MKFIKEIPNNYCKASLYAWNNKFIIKFEAGMFEQTYKVNEYDVSGEDEIEEMLGDSFMEKVIKRFKDMSEDFDLILDSVD</sequence>
<dbReference type="Proteomes" id="UP000293162">
    <property type="component" value="Unassembled WGS sequence"/>
</dbReference>
<proteinExistence type="predicted"/>
<name>A0A4Q5M4D5_9BACT</name>
<gene>
    <name evidence="1" type="ORF">EWM59_02775</name>
</gene>